<dbReference type="HOGENOM" id="CLU_149857_0_0_7"/>
<evidence type="ECO:0000313" key="2">
    <source>
        <dbReference type="Proteomes" id="UP000019141"/>
    </source>
</evidence>
<keyword evidence="2" id="KW-1185">Reference proteome</keyword>
<comment type="caution">
    <text evidence="1">The sequence shown here is derived from an EMBL/GenBank/DDBJ whole genome shotgun (WGS) entry which is preliminary data.</text>
</comment>
<organism evidence="1 2">
    <name type="scientific">Entotheonella factor</name>
    <dbReference type="NCBI Taxonomy" id="1429438"/>
    <lineage>
        <taxon>Bacteria</taxon>
        <taxon>Pseudomonadati</taxon>
        <taxon>Nitrospinota/Tectimicrobiota group</taxon>
        <taxon>Candidatus Tectimicrobiota</taxon>
        <taxon>Candidatus Entotheonellia</taxon>
        <taxon>Candidatus Entotheonellales</taxon>
        <taxon>Candidatus Entotheonellaceae</taxon>
        <taxon>Candidatus Entotheonella</taxon>
    </lineage>
</organism>
<dbReference type="EMBL" id="AZHW01000953">
    <property type="protein sequence ID" value="ETW95136.1"/>
    <property type="molecule type" value="Genomic_DNA"/>
</dbReference>
<protein>
    <submittedName>
        <fullName evidence="1">Uncharacterized protein</fullName>
    </submittedName>
</protein>
<name>W4LCT4_ENTF1</name>
<accession>W4LCT4</accession>
<reference evidence="1 2" key="1">
    <citation type="journal article" date="2014" name="Nature">
        <title>An environmental bacterial taxon with a large and distinct metabolic repertoire.</title>
        <authorList>
            <person name="Wilson M.C."/>
            <person name="Mori T."/>
            <person name="Ruckert C."/>
            <person name="Uria A.R."/>
            <person name="Helf M.J."/>
            <person name="Takada K."/>
            <person name="Gernert C."/>
            <person name="Steffens U.A."/>
            <person name="Heycke N."/>
            <person name="Schmitt S."/>
            <person name="Rinke C."/>
            <person name="Helfrich E.J."/>
            <person name="Brachmann A.O."/>
            <person name="Gurgui C."/>
            <person name="Wakimoto T."/>
            <person name="Kracht M."/>
            <person name="Crusemann M."/>
            <person name="Hentschel U."/>
            <person name="Abe I."/>
            <person name="Matsunaga S."/>
            <person name="Kalinowski J."/>
            <person name="Takeyama H."/>
            <person name="Piel J."/>
        </authorList>
    </citation>
    <scope>NUCLEOTIDE SEQUENCE [LARGE SCALE GENOMIC DNA]</scope>
    <source>
        <strain evidence="2">TSY1</strain>
    </source>
</reference>
<sequence length="129" mass="14713">MVDLSKIDPSKVNIKHTYVNMTPEQTAYYKEQAELEDRDKELVRAEARRKHEKHMREGTPPDKARWVLTSERHRQGLSDEDIMARSGLDATALQSMYGLDARPTIETMEAYARALGKKLLIVLAEDGNA</sequence>
<proteinExistence type="predicted"/>
<dbReference type="AlphaFoldDB" id="W4LCT4"/>
<gene>
    <name evidence="1" type="ORF">ETSY1_31880</name>
</gene>
<evidence type="ECO:0000313" key="1">
    <source>
        <dbReference type="EMBL" id="ETW95136.1"/>
    </source>
</evidence>
<dbReference type="Proteomes" id="UP000019141">
    <property type="component" value="Unassembled WGS sequence"/>
</dbReference>